<comment type="pathway">
    <text evidence="2">Energy metabolism; oxidative phosphorylation.</text>
</comment>
<dbReference type="OrthoDB" id="8931496at2759"/>
<dbReference type="EMBL" id="JAERUA010000009">
    <property type="protein sequence ID" value="KAI1895414.1"/>
    <property type="molecule type" value="Genomic_DNA"/>
</dbReference>
<dbReference type="InterPro" id="IPR036548">
    <property type="entry name" value="Cyt_c_oxidase_su8_sf"/>
</dbReference>
<gene>
    <name evidence="11" type="ORF">AGOR_G00106040</name>
</gene>
<accession>A0A8T3DHU5</accession>
<evidence type="ECO:0000313" key="12">
    <source>
        <dbReference type="Proteomes" id="UP000829720"/>
    </source>
</evidence>
<evidence type="ECO:0000313" key="11">
    <source>
        <dbReference type="EMBL" id="KAI1895414.1"/>
    </source>
</evidence>
<dbReference type="PANTHER" id="PTHR16717">
    <property type="entry name" value="CYTOCHROME C OXIDASE POLYPEPTIDE VIII"/>
    <property type="match status" value="1"/>
</dbReference>
<sequence length="84" mass="9503">MFSVLRGFPQTASRVRTNVVLHDHRSNIHSKPPREKIGPGQMLFAMSMFAVTLLAPAGWIMHHIPEYRQRTHPPANKTSANSIM</sequence>
<keyword evidence="5" id="KW-0999">Mitochondrion inner membrane</keyword>
<dbReference type="InterPro" id="IPR003205">
    <property type="entry name" value="Cyt_c_oxidase_su8"/>
</dbReference>
<evidence type="ECO:0000256" key="10">
    <source>
        <dbReference type="SAM" id="Phobius"/>
    </source>
</evidence>
<dbReference type="GO" id="GO:0006123">
    <property type="term" value="P:mitochondrial electron transport, cytochrome c to oxygen"/>
    <property type="evidence" value="ECO:0007669"/>
    <property type="project" value="InterPro"/>
</dbReference>
<keyword evidence="6" id="KW-0809">Transit peptide</keyword>
<organism evidence="11 12">
    <name type="scientific">Albula goreensis</name>
    <dbReference type="NCBI Taxonomy" id="1534307"/>
    <lineage>
        <taxon>Eukaryota</taxon>
        <taxon>Metazoa</taxon>
        <taxon>Chordata</taxon>
        <taxon>Craniata</taxon>
        <taxon>Vertebrata</taxon>
        <taxon>Euteleostomi</taxon>
        <taxon>Actinopterygii</taxon>
        <taxon>Neopterygii</taxon>
        <taxon>Teleostei</taxon>
        <taxon>Albuliformes</taxon>
        <taxon>Albulidae</taxon>
        <taxon>Albula</taxon>
    </lineage>
</organism>
<feature type="transmembrane region" description="Helical" evidence="10">
    <location>
        <begin position="42"/>
        <end position="61"/>
    </location>
</feature>
<comment type="similarity">
    <text evidence="3">Belongs to the cytochrome c oxidase VIII family.</text>
</comment>
<dbReference type="GO" id="GO:0045277">
    <property type="term" value="C:respiratory chain complex IV"/>
    <property type="evidence" value="ECO:0007669"/>
    <property type="project" value="InterPro"/>
</dbReference>
<dbReference type="Gene3D" id="4.10.81.10">
    <property type="entry name" value="Cytochrome c oxidase, subunit 8"/>
    <property type="match status" value="1"/>
</dbReference>
<protein>
    <submittedName>
        <fullName evidence="11">Uncharacterized protein</fullName>
    </submittedName>
</protein>
<keyword evidence="9 10" id="KW-0472">Membrane</keyword>
<keyword evidence="8" id="KW-0496">Mitochondrion</keyword>
<dbReference type="PANTHER" id="PTHR16717:SF7">
    <property type="entry name" value="CYTOCHROME C OXIDASE SUBUNIT 8A, MITOCHONDRIAL-LIKE"/>
    <property type="match status" value="1"/>
</dbReference>
<keyword evidence="4 10" id="KW-0812">Transmembrane</keyword>
<reference evidence="11" key="1">
    <citation type="submission" date="2021-01" db="EMBL/GenBank/DDBJ databases">
        <authorList>
            <person name="Zahm M."/>
            <person name="Roques C."/>
            <person name="Cabau C."/>
            <person name="Klopp C."/>
            <person name="Donnadieu C."/>
            <person name="Jouanno E."/>
            <person name="Lampietro C."/>
            <person name="Louis A."/>
            <person name="Herpin A."/>
            <person name="Echchiki A."/>
            <person name="Berthelot C."/>
            <person name="Parey E."/>
            <person name="Roest-Crollius H."/>
            <person name="Braasch I."/>
            <person name="Postlethwait J."/>
            <person name="Bobe J."/>
            <person name="Montfort J."/>
            <person name="Bouchez O."/>
            <person name="Begum T."/>
            <person name="Mejri S."/>
            <person name="Adams A."/>
            <person name="Chen W.-J."/>
            <person name="Guiguen Y."/>
        </authorList>
    </citation>
    <scope>NUCLEOTIDE SEQUENCE</scope>
    <source>
        <tissue evidence="11">Blood</tissue>
    </source>
</reference>
<dbReference type="Pfam" id="PF02285">
    <property type="entry name" value="COX8"/>
    <property type="match status" value="1"/>
</dbReference>
<dbReference type="AlphaFoldDB" id="A0A8T3DHU5"/>
<dbReference type="GO" id="GO:0005743">
    <property type="term" value="C:mitochondrial inner membrane"/>
    <property type="evidence" value="ECO:0007669"/>
    <property type="project" value="UniProtKB-SubCell"/>
</dbReference>
<dbReference type="Proteomes" id="UP000829720">
    <property type="component" value="Unassembled WGS sequence"/>
</dbReference>
<dbReference type="SUPFAM" id="SSF81431">
    <property type="entry name" value="Mitochondrial cytochrome c oxidase subunit VIIIb (aka IX)"/>
    <property type="match status" value="1"/>
</dbReference>
<evidence type="ECO:0000256" key="5">
    <source>
        <dbReference type="ARBA" id="ARBA00022792"/>
    </source>
</evidence>
<evidence type="ECO:0000256" key="9">
    <source>
        <dbReference type="ARBA" id="ARBA00023136"/>
    </source>
</evidence>
<dbReference type="CDD" id="cd00930">
    <property type="entry name" value="Cyt_c_Oxidase_VIII"/>
    <property type="match status" value="1"/>
</dbReference>
<name>A0A8T3DHU5_9TELE</name>
<evidence type="ECO:0000256" key="3">
    <source>
        <dbReference type="ARBA" id="ARBA00010117"/>
    </source>
</evidence>
<proteinExistence type="inferred from homology"/>
<comment type="subcellular location">
    <subcellularLocation>
        <location evidence="1">Mitochondrion inner membrane</location>
        <topology evidence="1">Single-pass membrane protein</topology>
    </subcellularLocation>
</comment>
<evidence type="ECO:0000256" key="6">
    <source>
        <dbReference type="ARBA" id="ARBA00022946"/>
    </source>
</evidence>
<keyword evidence="7 10" id="KW-1133">Transmembrane helix</keyword>
<evidence type="ECO:0000256" key="2">
    <source>
        <dbReference type="ARBA" id="ARBA00004673"/>
    </source>
</evidence>
<evidence type="ECO:0000256" key="4">
    <source>
        <dbReference type="ARBA" id="ARBA00022692"/>
    </source>
</evidence>
<evidence type="ECO:0000256" key="1">
    <source>
        <dbReference type="ARBA" id="ARBA00004434"/>
    </source>
</evidence>
<evidence type="ECO:0000256" key="7">
    <source>
        <dbReference type="ARBA" id="ARBA00022989"/>
    </source>
</evidence>
<comment type="caution">
    <text evidence="11">The sequence shown here is derived from an EMBL/GenBank/DDBJ whole genome shotgun (WGS) entry which is preliminary data.</text>
</comment>
<keyword evidence="12" id="KW-1185">Reference proteome</keyword>
<evidence type="ECO:0000256" key="8">
    <source>
        <dbReference type="ARBA" id="ARBA00023128"/>
    </source>
</evidence>